<dbReference type="Gene3D" id="3.40.50.720">
    <property type="entry name" value="NAD(P)-binding Rossmann-like Domain"/>
    <property type="match status" value="1"/>
</dbReference>
<feature type="transmembrane region" description="Helical" evidence="5">
    <location>
        <begin position="6"/>
        <end position="23"/>
    </location>
</feature>
<evidence type="ECO:0000256" key="3">
    <source>
        <dbReference type="ARBA" id="ARBA00023002"/>
    </source>
</evidence>
<sequence length="315" mass="35102">MEGASAEYMLLLALAAIGFLYTLRQLSMFVKWIWQTFLRPGKKLAKYGSWALVTGATDGIGRACCMQLAKEKINVVVVGRSPAKVQEVVKELESKNVQVRSVVVDFTEEDLNKGMASIENAIAGLEVGILINSVGLSYPYAKFFHEIDADLTRNLIRVNVEVTTRIVQTLLPGMLKRRKGAIINVGSGAASILPSDPLYALYAATKAFVDQLSRSLYVEYKHSGIDVQCQVPLYVATKMSKIRRASLAVPSANTYARASLKSIGFEPRCTPYWVHSVMWWIIWVLPESIIDTIRLRSSLDVRRRGQLKDSRGKKE</sequence>
<dbReference type="EMBL" id="JBHFFA010000004">
    <property type="protein sequence ID" value="KAL2630475.1"/>
    <property type="molecule type" value="Genomic_DNA"/>
</dbReference>
<evidence type="ECO:0000256" key="1">
    <source>
        <dbReference type="ARBA" id="ARBA00006484"/>
    </source>
</evidence>
<dbReference type="FunFam" id="3.40.50.720:FF:000137">
    <property type="entry name" value="Hydroxysteroid (17-beta) dehydrogenase 3"/>
    <property type="match status" value="1"/>
</dbReference>
<evidence type="ECO:0000256" key="2">
    <source>
        <dbReference type="ARBA" id="ARBA00022857"/>
    </source>
</evidence>
<dbReference type="PRINTS" id="PR00081">
    <property type="entry name" value="GDHRDH"/>
</dbReference>
<keyword evidence="3" id="KW-0560">Oxidoreductase</keyword>
<accession>A0ABD1YIZ4</accession>
<dbReference type="PANTHER" id="PTHR43899:SF13">
    <property type="entry name" value="RH59310P"/>
    <property type="match status" value="1"/>
</dbReference>
<keyword evidence="2" id="KW-0521">NADP</keyword>
<evidence type="ECO:0000256" key="4">
    <source>
        <dbReference type="RuleBase" id="RU000363"/>
    </source>
</evidence>
<dbReference type="Proteomes" id="UP001605036">
    <property type="component" value="Unassembled WGS sequence"/>
</dbReference>
<dbReference type="CDD" id="cd05356">
    <property type="entry name" value="17beta-HSD1_like_SDR_c"/>
    <property type="match status" value="1"/>
</dbReference>
<dbReference type="Pfam" id="PF00106">
    <property type="entry name" value="adh_short"/>
    <property type="match status" value="1"/>
</dbReference>
<protein>
    <submittedName>
        <fullName evidence="6">Uncharacterized protein</fullName>
    </submittedName>
</protein>
<keyword evidence="7" id="KW-1185">Reference proteome</keyword>
<evidence type="ECO:0000256" key="5">
    <source>
        <dbReference type="SAM" id="Phobius"/>
    </source>
</evidence>
<dbReference type="PIRSF" id="PIRSF000126">
    <property type="entry name" value="11-beta-HSD1"/>
    <property type="match status" value="1"/>
</dbReference>
<keyword evidence="5" id="KW-1133">Transmembrane helix</keyword>
<gene>
    <name evidence="6" type="ORF">R1flu_015161</name>
</gene>
<dbReference type="InterPro" id="IPR051019">
    <property type="entry name" value="VLCFA-Steroid_DH"/>
</dbReference>
<name>A0ABD1YIZ4_9MARC</name>
<comment type="caution">
    <text evidence="6">The sequence shown here is derived from an EMBL/GenBank/DDBJ whole genome shotgun (WGS) entry which is preliminary data.</text>
</comment>
<comment type="similarity">
    <text evidence="1 4">Belongs to the short-chain dehydrogenases/reductases (SDR) family.</text>
</comment>
<proteinExistence type="inferred from homology"/>
<dbReference type="GO" id="GO:0016491">
    <property type="term" value="F:oxidoreductase activity"/>
    <property type="evidence" value="ECO:0007669"/>
    <property type="project" value="UniProtKB-KW"/>
</dbReference>
<dbReference type="InterPro" id="IPR036291">
    <property type="entry name" value="NAD(P)-bd_dom_sf"/>
</dbReference>
<reference evidence="6 7" key="1">
    <citation type="submission" date="2024-09" db="EMBL/GenBank/DDBJ databases">
        <title>Chromosome-scale assembly of Riccia fluitans.</title>
        <authorList>
            <person name="Paukszto L."/>
            <person name="Sawicki J."/>
            <person name="Karawczyk K."/>
            <person name="Piernik-Szablinska J."/>
            <person name="Szczecinska M."/>
            <person name="Mazdziarz M."/>
        </authorList>
    </citation>
    <scope>NUCLEOTIDE SEQUENCE [LARGE SCALE GENOMIC DNA]</scope>
    <source>
        <strain evidence="6">Rf_01</strain>
        <tissue evidence="6">Aerial parts of the thallus</tissue>
    </source>
</reference>
<keyword evidence="5" id="KW-0472">Membrane</keyword>
<dbReference type="PRINTS" id="PR00080">
    <property type="entry name" value="SDRFAMILY"/>
</dbReference>
<dbReference type="AlphaFoldDB" id="A0ABD1YIZ4"/>
<keyword evidence="5" id="KW-0812">Transmembrane</keyword>
<dbReference type="InterPro" id="IPR002347">
    <property type="entry name" value="SDR_fam"/>
</dbReference>
<dbReference type="PANTHER" id="PTHR43899">
    <property type="entry name" value="RH59310P"/>
    <property type="match status" value="1"/>
</dbReference>
<evidence type="ECO:0000313" key="6">
    <source>
        <dbReference type="EMBL" id="KAL2630475.1"/>
    </source>
</evidence>
<evidence type="ECO:0000313" key="7">
    <source>
        <dbReference type="Proteomes" id="UP001605036"/>
    </source>
</evidence>
<organism evidence="6 7">
    <name type="scientific">Riccia fluitans</name>
    <dbReference type="NCBI Taxonomy" id="41844"/>
    <lineage>
        <taxon>Eukaryota</taxon>
        <taxon>Viridiplantae</taxon>
        <taxon>Streptophyta</taxon>
        <taxon>Embryophyta</taxon>
        <taxon>Marchantiophyta</taxon>
        <taxon>Marchantiopsida</taxon>
        <taxon>Marchantiidae</taxon>
        <taxon>Marchantiales</taxon>
        <taxon>Ricciaceae</taxon>
        <taxon>Riccia</taxon>
    </lineage>
</organism>
<dbReference type="SUPFAM" id="SSF51735">
    <property type="entry name" value="NAD(P)-binding Rossmann-fold domains"/>
    <property type="match status" value="1"/>
</dbReference>